<evidence type="ECO:0000259" key="8">
    <source>
        <dbReference type="PROSITE" id="PS50162"/>
    </source>
</evidence>
<keyword evidence="2" id="KW-0547">Nucleotide-binding</keyword>
<dbReference type="Gene3D" id="3.40.50.300">
    <property type="entry name" value="P-loop containing nucleotide triphosphate hydrolases"/>
    <property type="match status" value="1"/>
</dbReference>
<accession>A0A9Q3CZ04</accession>
<dbReference type="PROSITE" id="PS50162">
    <property type="entry name" value="RECA_2"/>
    <property type="match status" value="1"/>
</dbReference>
<comment type="subcellular location">
    <subcellularLocation>
        <location evidence="1">Nucleus</location>
    </subcellularLocation>
</comment>
<dbReference type="OrthoDB" id="1861185at2759"/>
<sequence>MFIKSSLTGLPDGVMFGQTGYIRNLLSFMPLHEEPLHALHVSSPAIWTLNELPQKYIQRLQRAGFTTASEIILLRPESLRSKTGLSTQDVQDLYKRLSEICSPTPRTVLEILSEIEGSFISLGSAELDRLFGDPPTGIPTGLLTEISGESSSGKTCMALQLALNVQLPVPLGGLGGGCVYLCTESAFPSSRLYEMAKGVCERYGQSGTDQIKISSFMDNVHLLRVQDSEVLIHTVHYSLPAFLSRQHEGNQHSMPIKLIVLDSIAAVFRTELEPNRLRDNKARMTERATGMNQVADALKYLANQYQLAVVVINQVSNVVDTSSGTSQLTPFGIKPNPTSSLSKDVKAQLIVDNDGMAAPERQASSSSGTMSSADREPLPLPLTYQQQAYYFTGQEVTNNRKEAALGFTWTNAINSRIMLRLLNYTFFKPVPNNEASAVRYSNPRVREARIVFSPFGKTRLDQNRKGVKYIIESQGIIAITD</sequence>
<name>A0A9Q3CZ04_9BASI</name>
<evidence type="ECO:0000256" key="1">
    <source>
        <dbReference type="ARBA" id="ARBA00004123"/>
    </source>
</evidence>
<dbReference type="GO" id="GO:0045003">
    <property type="term" value="P:double-strand break repair via synthesis-dependent strand annealing"/>
    <property type="evidence" value="ECO:0007669"/>
    <property type="project" value="TreeGrafter"/>
</dbReference>
<dbReference type="GO" id="GO:0071140">
    <property type="term" value="P:resolution of mitotic recombination intermediates"/>
    <property type="evidence" value="ECO:0007669"/>
    <property type="project" value="TreeGrafter"/>
</dbReference>
<dbReference type="GO" id="GO:0000400">
    <property type="term" value="F:four-way junction DNA binding"/>
    <property type="evidence" value="ECO:0007669"/>
    <property type="project" value="TreeGrafter"/>
</dbReference>
<evidence type="ECO:0000256" key="3">
    <source>
        <dbReference type="ARBA" id="ARBA00022763"/>
    </source>
</evidence>
<dbReference type="GO" id="GO:0061982">
    <property type="term" value="P:meiosis I cell cycle process"/>
    <property type="evidence" value="ECO:0007669"/>
    <property type="project" value="UniProtKB-ARBA"/>
</dbReference>
<proteinExistence type="predicted"/>
<dbReference type="SUPFAM" id="SSF47794">
    <property type="entry name" value="Rad51 N-terminal domain-like"/>
    <property type="match status" value="1"/>
</dbReference>
<keyword evidence="4" id="KW-0067">ATP-binding</keyword>
<dbReference type="InterPro" id="IPR047348">
    <property type="entry name" value="XRCC3-like_C"/>
</dbReference>
<dbReference type="PANTHER" id="PTHR46487">
    <property type="entry name" value="DNA REPAIR PROTEIN XRCC3"/>
    <property type="match status" value="1"/>
</dbReference>
<protein>
    <recommendedName>
        <fullName evidence="8">RecA family profile 1 domain-containing protein</fullName>
    </recommendedName>
</protein>
<feature type="domain" description="RecA family profile 1" evidence="8">
    <location>
        <begin position="116"/>
        <end position="315"/>
    </location>
</feature>
<dbReference type="InterPro" id="IPR020588">
    <property type="entry name" value="RecA_ATP-bd"/>
</dbReference>
<keyword evidence="3" id="KW-0227">DNA damage</keyword>
<evidence type="ECO:0000256" key="4">
    <source>
        <dbReference type="ARBA" id="ARBA00022840"/>
    </source>
</evidence>
<evidence type="ECO:0000313" key="9">
    <source>
        <dbReference type="EMBL" id="MBW0491690.1"/>
    </source>
</evidence>
<dbReference type="InterPro" id="IPR010995">
    <property type="entry name" value="DNA_repair_Rad51/TF_NusA_a-hlx"/>
</dbReference>
<dbReference type="GO" id="GO:0090656">
    <property type="term" value="P:t-circle formation"/>
    <property type="evidence" value="ECO:0007669"/>
    <property type="project" value="TreeGrafter"/>
</dbReference>
<dbReference type="AlphaFoldDB" id="A0A9Q3CZ04"/>
<evidence type="ECO:0000256" key="5">
    <source>
        <dbReference type="ARBA" id="ARBA00023204"/>
    </source>
</evidence>
<evidence type="ECO:0000256" key="7">
    <source>
        <dbReference type="SAM" id="MobiDB-lite"/>
    </source>
</evidence>
<organism evidence="9 10">
    <name type="scientific">Austropuccinia psidii MF-1</name>
    <dbReference type="NCBI Taxonomy" id="1389203"/>
    <lineage>
        <taxon>Eukaryota</taxon>
        <taxon>Fungi</taxon>
        <taxon>Dikarya</taxon>
        <taxon>Basidiomycota</taxon>
        <taxon>Pucciniomycotina</taxon>
        <taxon>Pucciniomycetes</taxon>
        <taxon>Pucciniales</taxon>
        <taxon>Sphaerophragmiaceae</taxon>
        <taxon>Austropuccinia</taxon>
    </lineage>
</organism>
<keyword evidence="10" id="KW-1185">Reference proteome</keyword>
<keyword evidence="6" id="KW-0539">Nucleus</keyword>
<dbReference type="Pfam" id="PF08423">
    <property type="entry name" value="Rad51"/>
    <property type="match status" value="1"/>
</dbReference>
<dbReference type="SUPFAM" id="SSF52540">
    <property type="entry name" value="P-loop containing nucleoside triphosphate hydrolases"/>
    <property type="match status" value="1"/>
</dbReference>
<gene>
    <name evidence="9" type="ORF">O181_031405</name>
</gene>
<evidence type="ECO:0000313" key="10">
    <source>
        <dbReference type="Proteomes" id="UP000765509"/>
    </source>
</evidence>
<comment type="caution">
    <text evidence="9">The sequence shown here is derived from an EMBL/GenBank/DDBJ whole genome shotgun (WGS) entry which is preliminary data.</text>
</comment>
<feature type="region of interest" description="Disordered" evidence="7">
    <location>
        <begin position="354"/>
        <end position="377"/>
    </location>
</feature>
<keyword evidence="5" id="KW-0234">DNA repair</keyword>
<dbReference type="GO" id="GO:0033065">
    <property type="term" value="C:Rad51C-XRCC3 complex"/>
    <property type="evidence" value="ECO:0007669"/>
    <property type="project" value="TreeGrafter"/>
</dbReference>
<dbReference type="GO" id="GO:0140664">
    <property type="term" value="F:ATP-dependent DNA damage sensor activity"/>
    <property type="evidence" value="ECO:0007669"/>
    <property type="project" value="InterPro"/>
</dbReference>
<evidence type="ECO:0000256" key="6">
    <source>
        <dbReference type="ARBA" id="ARBA00023242"/>
    </source>
</evidence>
<dbReference type="GO" id="GO:0000722">
    <property type="term" value="P:telomere maintenance via recombination"/>
    <property type="evidence" value="ECO:0007669"/>
    <property type="project" value="TreeGrafter"/>
</dbReference>
<dbReference type="GO" id="GO:0005524">
    <property type="term" value="F:ATP binding"/>
    <property type="evidence" value="ECO:0007669"/>
    <property type="project" value="UniProtKB-KW"/>
</dbReference>
<dbReference type="InterPro" id="IPR013632">
    <property type="entry name" value="Rad51_C"/>
</dbReference>
<dbReference type="InterPro" id="IPR027417">
    <property type="entry name" value="P-loop_NTPase"/>
</dbReference>
<dbReference type="CDD" id="cd19491">
    <property type="entry name" value="XRCC3"/>
    <property type="match status" value="1"/>
</dbReference>
<dbReference type="EMBL" id="AVOT02011216">
    <property type="protein sequence ID" value="MBW0491690.1"/>
    <property type="molecule type" value="Genomic_DNA"/>
</dbReference>
<dbReference type="GO" id="GO:0005657">
    <property type="term" value="C:replication fork"/>
    <property type="evidence" value="ECO:0007669"/>
    <property type="project" value="TreeGrafter"/>
</dbReference>
<dbReference type="Proteomes" id="UP000765509">
    <property type="component" value="Unassembled WGS sequence"/>
</dbReference>
<reference evidence="9" key="1">
    <citation type="submission" date="2021-03" db="EMBL/GenBank/DDBJ databases">
        <title>Draft genome sequence of rust myrtle Austropuccinia psidii MF-1, a brazilian biotype.</title>
        <authorList>
            <person name="Quecine M.C."/>
            <person name="Pachon D.M.R."/>
            <person name="Bonatelli M.L."/>
            <person name="Correr F.H."/>
            <person name="Franceschini L.M."/>
            <person name="Leite T.F."/>
            <person name="Margarido G.R.A."/>
            <person name="Almeida C.A."/>
            <person name="Ferrarezi J.A."/>
            <person name="Labate C.A."/>
        </authorList>
    </citation>
    <scope>NUCLEOTIDE SEQUENCE</scope>
    <source>
        <strain evidence="9">MF-1</strain>
    </source>
</reference>
<evidence type="ECO:0000256" key="2">
    <source>
        <dbReference type="ARBA" id="ARBA00022741"/>
    </source>
</evidence>
<dbReference type="PANTHER" id="PTHR46487:SF1">
    <property type="entry name" value="DNA REPAIR PROTEIN XRCC3"/>
    <property type="match status" value="1"/>
</dbReference>